<gene>
    <name evidence="2" type="ORF">BO99DRAFT_428346</name>
</gene>
<name>A0A2V5HI80_ASPV1</name>
<dbReference type="EMBL" id="KZ825103">
    <property type="protein sequence ID" value="PYI24079.1"/>
    <property type="molecule type" value="Genomic_DNA"/>
</dbReference>
<proteinExistence type="predicted"/>
<evidence type="ECO:0000313" key="2">
    <source>
        <dbReference type="EMBL" id="PYI24079.1"/>
    </source>
</evidence>
<evidence type="ECO:0000313" key="3">
    <source>
        <dbReference type="Proteomes" id="UP000249829"/>
    </source>
</evidence>
<dbReference type="Proteomes" id="UP000249829">
    <property type="component" value="Unassembled WGS sequence"/>
</dbReference>
<protein>
    <submittedName>
        <fullName evidence="2">Uncharacterized protein</fullName>
    </submittedName>
</protein>
<accession>A0A2V5HI80</accession>
<dbReference type="AlphaFoldDB" id="A0A2V5HI80"/>
<sequence>MQKADARTFIFITEITGPNAALKDTTQDLRISGATVLLYTDCLSRFDRLKSVLKLWTTDGRRIAGDALHEGPERPGMKNLHESTVALQLDFSLGYCEKDTPAAAMARRLGRHRSCFRLQFKPLELQSRPWAADAVETQILIGCRSVFPDPVKAEGLDLHPSPATERLYSSSSGGTTAQSNPLTPGCSSADRSGPPTADTGSWSLFDRAAEQIATLLTVEADEIDLDAPVAVLWVDSLIATAFCNWLKTEAQGVTGPIRVSGGGVAAVVYPACHAFSGRVVA</sequence>
<reference evidence="2 3" key="1">
    <citation type="submission" date="2018-02" db="EMBL/GenBank/DDBJ databases">
        <title>The genomes of Aspergillus section Nigri reveals drivers in fungal speciation.</title>
        <authorList>
            <consortium name="DOE Joint Genome Institute"/>
            <person name="Vesth T.C."/>
            <person name="Nybo J."/>
            <person name="Theobald S."/>
            <person name="Brandl J."/>
            <person name="Frisvad J.C."/>
            <person name="Nielsen K.F."/>
            <person name="Lyhne E.K."/>
            <person name="Kogle M.E."/>
            <person name="Kuo A."/>
            <person name="Riley R."/>
            <person name="Clum A."/>
            <person name="Nolan M."/>
            <person name="Lipzen A."/>
            <person name="Salamov A."/>
            <person name="Henrissat B."/>
            <person name="Wiebenga A."/>
            <person name="De vries R.P."/>
            <person name="Grigoriev I.V."/>
            <person name="Mortensen U.H."/>
            <person name="Andersen M.R."/>
            <person name="Baker S.E."/>
        </authorList>
    </citation>
    <scope>NUCLEOTIDE SEQUENCE [LARGE SCALE GENOMIC DNA]</scope>
    <source>
        <strain evidence="2 3">CBS 115571</strain>
    </source>
</reference>
<feature type="compositionally biased region" description="Polar residues" evidence="1">
    <location>
        <begin position="167"/>
        <end position="190"/>
    </location>
</feature>
<evidence type="ECO:0000256" key="1">
    <source>
        <dbReference type="SAM" id="MobiDB-lite"/>
    </source>
</evidence>
<keyword evidence="3" id="KW-1185">Reference proteome</keyword>
<organism evidence="2 3">
    <name type="scientific">Aspergillus violaceofuscus (strain CBS 115571)</name>
    <dbReference type="NCBI Taxonomy" id="1450538"/>
    <lineage>
        <taxon>Eukaryota</taxon>
        <taxon>Fungi</taxon>
        <taxon>Dikarya</taxon>
        <taxon>Ascomycota</taxon>
        <taxon>Pezizomycotina</taxon>
        <taxon>Eurotiomycetes</taxon>
        <taxon>Eurotiomycetidae</taxon>
        <taxon>Eurotiales</taxon>
        <taxon>Aspergillaceae</taxon>
        <taxon>Aspergillus</taxon>
    </lineage>
</organism>
<dbReference type="OMA" id="LIANAFC"/>
<feature type="region of interest" description="Disordered" evidence="1">
    <location>
        <begin position="157"/>
        <end position="200"/>
    </location>
</feature>
<dbReference type="STRING" id="1450538.A0A2V5HI80"/>